<dbReference type="SUPFAM" id="SSF52096">
    <property type="entry name" value="ClpP/crotonase"/>
    <property type="match status" value="1"/>
</dbReference>
<organism evidence="4 5">
    <name type="scientific">Neodothiora populina</name>
    <dbReference type="NCBI Taxonomy" id="2781224"/>
    <lineage>
        <taxon>Eukaryota</taxon>
        <taxon>Fungi</taxon>
        <taxon>Dikarya</taxon>
        <taxon>Ascomycota</taxon>
        <taxon>Pezizomycotina</taxon>
        <taxon>Dothideomycetes</taxon>
        <taxon>Dothideomycetidae</taxon>
        <taxon>Dothideales</taxon>
        <taxon>Dothioraceae</taxon>
        <taxon>Neodothiora</taxon>
    </lineage>
</organism>
<dbReference type="InterPro" id="IPR014748">
    <property type="entry name" value="Enoyl-CoA_hydra_C"/>
</dbReference>
<evidence type="ECO:0000256" key="1">
    <source>
        <dbReference type="ARBA" id="ARBA00005254"/>
    </source>
</evidence>
<dbReference type="Gene3D" id="3.90.226.10">
    <property type="entry name" value="2-enoyl-CoA Hydratase, Chain A, domain 1"/>
    <property type="match status" value="1"/>
</dbReference>
<dbReference type="GeneID" id="95980375"/>
<dbReference type="RefSeq" id="XP_069199537.1">
    <property type="nucleotide sequence ID" value="XM_069348361.1"/>
</dbReference>
<comment type="caution">
    <text evidence="4">The sequence shown here is derived from an EMBL/GenBank/DDBJ whole genome shotgun (WGS) entry which is preliminary data.</text>
</comment>
<sequence length="321" mass="34128">MPLRISVPRRSPLASLTWSKNVTIRTSALLRSYSTSPPEATLKITSIAAPHAGSIKILSLNRPQARNAISAQLLGELGREIHSIAQEDAKTGSTRAVIIASESDDAFCAGADLKERLTFTPEETKHFLTTLRNTFSALSTLPIPTISAISSTAFGGGLELALCTTFRVFASTATVGLPETRLAIIPGAGGTYRLPALIGTSRARDLILTGRPVSAPEGYFTGLCDRLVELPVSDPSGLSAEQLKDHKVAARKQTLEAAVALANDVCAGGPVATRAALEAVNMWGAGDEAENKAYEKVFVTEDRMEALRAFADKRRPAFKGR</sequence>
<evidence type="ECO:0008006" key="6">
    <source>
        <dbReference type="Google" id="ProtNLM"/>
    </source>
</evidence>
<gene>
    <name evidence="4" type="ORF">AAFC00_006676</name>
</gene>
<evidence type="ECO:0000256" key="2">
    <source>
        <dbReference type="ARBA" id="ARBA00023026"/>
    </source>
</evidence>
<comment type="similarity">
    <text evidence="1">Belongs to the enoyl-CoA hydratase/isomerase family.</text>
</comment>
<name>A0ABR3PB17_9PEZI</name>
<keyword evidence="5" id="KW-1185">Reference proteome</keyword>
<dbReference type="InterPro" id="IPR029045">
    <property type="entry name" value="ClpP/crotonase-like_dom_sf"/>
</dbReference>
<evidence type="ECO:0000313" key="4">
    <source>
        <dbReference type="EMBL" id="KAL1303262.1"/>
    </source>
</evidence>
<keyword evidence="3" id="KW-0456">Lyase</keyword>
<dbReference type="PANTHER" id="PTHR11941:SF171">
    <property type="entry name" value="SD19268P"/>
    <property type="match status" value="1"/>
</dbReference>
<reference evidence="4 5" key="1">
    <citation type="submission" date="2024-07" db="EMBL/GenBank/DDBJ databases">
        <title>Draft sequence of the Neodothiora populina.</title>
        <authorList>
            <person name="Drown D.D."/>
            <person name="Schuette U.S."/>
            <person name="Buechlein A.B."/>
            <person name="Rusch D.R."/>
            <person name="Winton L.W."/>
            <person name="Adams G.A."/>
        </authorList>
    </citation>
    <scope>NUCLEOTIDE SEQUENCE [LARGE SCALE GENOMIC DNA]</scope>
    <source>
        <strain evidence="4 5">CPC 39397</strain>
    </source>
</reference>
<keyword evidence="2" id="KW-0843">Virulence</keyword>
<accession>A0ABR3PB17</accession>
<protein>
    <recommendedName>
        <fullName evidence="6">Enoyl-CoA hydratase</fullName>
    </recommendedName>
</protein>
<dbReference type="EMBL" id="JBFMKM010000010">
    <property type="protein sequence ID" value="KAL1303262.1"/>
    <property type="molecule type" value="Genomic_DNA"/>
</dbReference>
<dbReference type="Gene3D" id="1.10.12.10">
    <property type="entry name" value="Lyase 2-enoyl-coa Hydratase, Chain A, domain 2"/>
    <property type="match status" value="1"/>
</dbReference>
<dbReference type="InterPro" id="IPR001753">
    <property type="entry name" value="Enoyl-CoA_hydra/iso"/>
</dbReference>
<evidence type="ECO:0000313" key="5">
    <source>
        <dbReference type="Proteomes" id="UP001562354"/>
    </source>
</evidence>
<proteinExistence type="inferred from homology"/>
<dbReference type="PANTHER" id="PTHR11941">
    <property type="entry name" value="ENOYL-COA HYDRATASE-RELATED"/>
    <property type="match status" value="1"/>
</dbReference>
<dbReference type="CDD" id="cd06558">
    <property type="entry name" value="crotonase-like"/>
    <property type="match status" value="1"/>
</dbReference>
<dbReference type="Proteomes" id="UP001562354">
    <property type="component" value="Unassembled WGS sequence"/>
</dbReference>
<evidence type="ECO:0000256" key="3">
    <source>
        <dbReference type="ARBA" id="ARBA00023239"/>
    </source>
</evidence>
<dbReference type="Pfam" id="PF00378">
    <property type="entry name" value="ECH_1"/>
    <property type="match status" value="1"/>
</dbReference>